<feature type="region of interest" description="Disordered" evidence="1">
    <location>
        <begin position="1"/>
        <end position="40"/>
    </location>
</feature>
<dbReference type="EMBL" id="CAJVPL010002190">
    <property type="protein sequence ID" value="CAG8602356.1"/>
    <property type="molecule type" value="Genomic_DNA"/>
</dbReference>
<accession>A0A9N9CJQ2</accession>
<reference evidence="3" key="1">
    <citation type="submission" date="2021-06" db="EMBL/GenBank/DDBJ databases">
        <authorList>
            <person name="Kallberg Y."/>
            <person name="Tangrot J."/>
            <person name="Rosling A."/>
        </authorList>
    </citation>
    <scope>NUCLEOTIDE SEQUENCE</scope>
    <source>
        <strain evidence="3">MT106</strain>
    </source>
</reference>
<organism evidence="3 4">
    <name type="scientific">Ambispora gerdemannii</name>
    <dbReference type="NCBI Taxonomy" id="144530"/>
    <lineage>
        <taxon>Eukaryota</taxon>
        <taxon>Fungi</taxon>
        <taxon>Fungi incertae sedis</taxon>
        <taxon>Mucoromycota</taxon>
        <taxon>Glomeromycotina</taxon>
        <taxon>Glomeromycetes</taxon>
        <taxon>Archaeosporales</taxon>
        <taxon>Ambisporaceae</taxon>
        <taxon>Ambispora</taxon>
    </lineage>
</organism>
<dbReference type="AlphaFoldDB" id="A0A9N9CJQ2"/>
<feature type="transmembrane region" description="Helical" evidence="2">
    <location>
        <begin position="255"/>
        <end position="274"/>
    </location>
</feature>
<gene>
    <name evidence="3" type="ORF">AGERDE_LOCUS9167</name>
</gene>
<evidence type="ECO:0000313" key="3">
    <source>
        <dbReference type="EMBL" id="CAG8602356.1"/>
    </source>
</evidence>
<keyword evidence="2" id="KW-0812">Transmembrane</keyword>
<keyword evidence="4" id="KW-1185">Reference proteome</keyword>
<name>A0A9N9CJQ2_9GLOM</name>
<protein>
    <submittedName>
        <fullName evidence="3">492_t:CDS:1</fullName>
    </submittedName>
</protein>
<keyword evidence="2" id="KW-0472">Membrane</keyword>
<feature type="region of interest" description="Disordered" evidence="1">
    <location>
        <begin position="56"/>
        <end position="85"/>
    </location>
</feature>
<evidence type="ECO:0000256" key="1">
    <source>
        <dbReference type="SAM" id="MobiDB-lite"/>
    </source>
</evidence>
<feature type="compositionally biased region" description="Basic and acidic residues" evidence="1">
    <location>
        <begin position="31"/>
        <end position="40"/>
    </location>
</feature>
<keyword evidence="2" id="KW-1133">Transmembrane helix</keyword>
<dbReference type="OrthoDB" id="2445647at2759"/>
<proteinExistence type="predicted"/>
<feature type="compositionally biased region" description="Basic and acidic residues" evidence="1">
    <location>
        <begin position="71"/>
        <end position="85"/>
    </location>
</feature>
<dbReference type="Proteomes" id="UP000789831">
    <property type="component" value="Unassembled WGS sequence"/>
</dbReference>
<evidence type="ECO:0000256" key="2">
    <source>
        <dbReference type="SAM" id="Phobius"/>
    </source>
</evidence>
<evidence type="ECO:0000313" key="4">
    <source>
        <dbReference type="Proteomes" id="UP000789831"/>
    </source>
</evidence>
<comment type="caution">
    <text evidence="3">The sequence shown here is derived from an EMBL/GenBank/DDBJ whole genome shotgun (WGS) entry which is preliminary data.</text>
</comment>
<sequence length="283" mass="32129">MAIKRKSKNMKLISLDKKVPVKNSQGNGEQNKADNDNTEQKLKTIIKEDIAKKDEEVSSKLTNALQGLSGKTEKERENSLVDIEKSKNEGKISEVQKDKITEKKNELAKNDPRGYGKMMAKVINEKIKEFKVEIDKLGQATKEKLVKLQNGEFTSDIEVRQVEEKVSEKVSEEVANVELNGLLTEAQKILNGVVNNLQSQLKKIKKDLYGIKFSTNPYQQKAYQQQESKVEKLLKNLESYSQTQPPKSNFFRPEMVIPVSLAVILVTVVAIVVVKRKKRMKVK</sequence>